<dbReference type="SUPFAM" id="SSF51445">
    <property type="entry name" value="(Trans)glycosidases"/>
    <property type="match status" value="1"/>
</dbReference>
<keyword evidence="3" id="KW-0378">Hydrolase</keyword>
<dbReference type="Gene3D" id="3.40.50.1700">
    <property type="entry name" value="Glycoside hydrolase family 3 C-terminal domain"/>
    <property type="match status" value="1"/>
</dbReference>
<dbReference type="InterPro" id="IPR026891">
    <property type="entry name" value="Fn3-like"/>
</dbReference>
<gene>
    <name evidence="7" type="ORF">PSIN1315_LOCUS1832</name>
</gene>
<dbReference type="InterPro" id="IPR001764">
    <property type="entry name" value="Glyco_hydro_3_N"/>
</dbReference>
<name>A0A7S3BB93_9VIRI</name>
<dbReference type="PRINTS" id="PR00133">
    <property type="entry name" value="GLHYDRLASE3"/>
</dbReference>
<evidence type="ECO:0000256" key="3">
    <source>
        <dbReference type="ARBA" id="ARBA00022801"/>
    </source>
</evidence>
<dbReference type="GO" id="GO:0046556">
    <property type="term" value="F:alpha-L-arabinofuranosidase activity"/>
    <property type="evidence" value="ECO:0007669"/>
    <property type="project" value="TreeGrafter"/>
</dbReference>
<feature type="chain" id="PRO_5031226226" description="Fibronectin type III-like domain-containing protein" evidence="5">
    <location>
        <begin position="30"/>
        <end position="779"/>
    </location>
</feature>
<evidence type="ECO:0000256" key="1">
    <source>
        <dbReference type="ARBA" id="ARBA00005336"/>
    </source>
</evidence>
<feature type="domain" description="Fibronectin type III-like" evidence="6">
    <location>
        <begin position="696"/>
        <end position="764"/>
    </location>
</feature>
<dbReference type="InterPro" id="IPR017853">
    <property type="entry name" value="GH"/>
</dbReference>
<evidence type="ECO:0000256" key="4">
    <source>
        <dbReference type="ARBA" id="ARBA00023295"/>
    </source>
</evidence>
<dbReference type="SMART" id="SM01217">
    <property type="entry name" value="Fn3_like"/>
    <property type="match status" value="1"/>
</dbReference>
<dbReference type="GO" id="GO:0045493">
    <property type="term" value="P:xylan catabolic process"/>
    <property type="evidence" value="ECO:0007669"/>
    <property type="project" value="InterPro"/>
</dbReference>
<dbReference type="AlphaFoldDB" id="A0A7S3BB93"/>
<comment type="similarity">
    <text evidence="1">Belongs to the glycosyl hydrolase 3 family.</text>
</comment>
<keyword evidence="4" id="KW-0326">Glycosidase</keyword>
<dbReference type="InterPro" id="IPR013783">
    <property type="entry name" value="Ig-like_fold"/>
</dbReference>
<dbReference type="Pfam" id="PF00933">
    <property type="entry name" value="Glyco_hydro_3"/>
    <property type="match status" value="1"/>
</dbReference>
<accession>A0A7S3BB93</accession>
<dbReference type="GO" id="GO:0009044">
    <property type="term" value="F:xylan 1,4-beta-xylosidase activity"/>
    <property type="evidence" value="ECO:0007669"/>
    <property type="project" value="InterPro"/>
</dbReference>
<dbReference type="InterPro" id="IPR036962">
    <property type="entry name" value="Glyco_hydro_3_N_sf"/>
</dbReference>
<evidence type="ECO:0000256" key="2">
    <source>
        <dbReference type="ARBA" id="ARBA00022729"/>
    </source>
</evidence>
<dbReference type="EMBL" id="HBHY01002851">
    <property type="protein sequence ID" value="CAE0128060.1"/>
    <property type="molecule type" value="Transcribed_RNA"/>
</dbReference>
<reference evidence="7" key="1">
    <citation type="submission" date="2021-01" db="EMBL/GenBank/DDBJ databases">
        <authorList>
            <person name="Corre E."/>
            <person name="Pelletier E."/>
            <person name="Niang G."/>
            <person name="Scheremetjew M."/>
            <person name="Finn R."/>
            <person name="Kale V."/>
            <person name="Holt S."/>
            <person name="Cochrane G."/>
            <person name="Meng A."/>
            <person name="Brown T."/>
            <person name="Cohen L."/>
        </authorList>
    </citation>
    <scope>NUCLEOTIDE SEQUENCE</scope>
    <source>
        <strain evidence="7">RCC927</strain>
    </source>
</reference>
<dbReference type="Gene3D" id="3.20.20.300">
    <property type="entry name" value="Glycoside hydrolase, family 3, N-terminal domain"/>
    <property type="match status" value="1"/>
</dbReference>
<dbReference type="PANTHER" id="PTHR42721:SF3">
    <property type="entry name" value="BETA-D-XYLOSIDASE 5-RELATED"/>
    <property type="match status" value="1"/>
</dbReference>
<dbReference type="Gene3D" id="2.60.40.10">
    <property type="entry name" value="Immunoglobulins"/>
    <property type="match status" value="1"/>
</dbReference>
<sequence>MPRRGRCVAVACACVVLALCLLTHRVTEAAPPEGPCRGVFAAAAWCDMGKSTDERIALLIGALPLADKIGMLGSAIDHPAGYSNATGVPSYQWWSEALHGVAYSPGVTFGGSTPFATSFPEPLSSSCSFNESLWKAVGTAVGREARAFHNEGHAGLTFWTPNINIFRDPRWGRGMETPGEDPHVNGRYAVNFVRGLQGSDDGEGVLQASACCKHYAAYSLEGNNMGAAAAQDDVDRHHFNAVVTEQDLTDTYYPAFEACVGDGHASGLMCSYNEVNGVPSCADAPMLALTRDSWGFDGYITGDCGAIDDISGAHKYASYPAEAALDALQSGVDLDCGGFLQRVLPAAVANGTVAETLIDTALSRLFRVQFRLGYFDPPERVPWSSLSAQDVNTPAHKALAYEAAAQSLVLLENKGGVLPLAQGIGSVAVVGPLGNEKLVFLGNYNGIPEQISSVLEGVSAHAADVSFAAGCDDGVACTSIGGADQAATLAATADATIIAIGLNTSIEAEGLDRTELTLPGQQDALVEAVCAKATGPVVLVVVAGGAIDIRAAVAKADAVLYAGYTGQSAGAAIGDALFGVFSPSGRLTQTWYPNSFADTVQMTNMAMRPDVTTGYPGRTYRFYTGETVYKFGHGLSYANVVYSEAAVETVMGGASESVGVRRALAPTSFLRMPADSHGALAVCIRVSNQGDVASDEVVLLFHVPPKAEGRAARRLVAFERIHLKAGEARVIRFELSTDELEVPGADGVMAVPEGAHGFEVGGEHMATHLMGGSTRAEAH</sequence>
<dbReference type="InterPro" id="IPR044993">
    <property type="entry name" value="BXL"/>
</dbReference>
<dbReference type="InterPro" id="IPR002772">
    <property type="entry name" value="Glyco_hydro_3_C"/>
</dbReference>
<dbReference type="PANTHER" id="PTHR42721">
    <property type="entry name" value="SUGAR HYDROLASE-RELATED"/>
    <property type="match status" value="1"/>
</dbReference>
<proteinExistence type="inferred from homology"/>
<evidence type="ECO:0000313" key="7">
    <source>
        <dbReference type="EMBL" id="CAE0128060.1"/>
    </source>
</evidence>
<evidence type="ECO:0000256" key="5">
    <source>
        <dbReference type="SAM" id="SignalP"/>
    </source>
</evidence>
<feature type="signal peptide" evidence="5">
    <location>
        <begin position="1"/>
        <end position="29"/>
    </location>
</feature>
<dbReference type="SUPFAM" id="SSF52279">
    <property type="entry name" value="Beta-D-glucan exohydrolase, C-terminal domain"/>
    <property type="match status" value="1"/>
</dbReference>
<organism evidence="7">
    <name type="scientific">Prasinoderma singulare</name>
    <dbReference type="NCBI Taxonomy" id="676789"/>
    <lineage>
        <taxon>Eukaryota</taxon>
        <taxon>Viridiplantae</taxon>
        <taxon>Prasinodermophyta</taxon>
        <taxon>Prasinodermophyceae</taxon>
        <taxon>Prasinodermales</taxon>
        <taxon>Prasinodermaceae</taxon>
        <taxon>Prasinoderma</taxon>
    </lineage>
</organism>
<dbReference type="Pfam" id="PF14310">
    <property type="entry name" value="Fn3-like"/>
    <property type="match status" value="1"/>
</dbReference>
<dbReference type="GO" id="GO:0031222">
    <property type="term" value="P:arabinan catabolic process"/>
    <property type="evidence" value="ECO:0007669"/>
    <property type="project" value="TreeGrafter"/>
</dbReference>
<protein>
    <recommendedName>
        <fullName evidence="6">Fibronectin type III-like domain-containing protein</fullName>
    </recommendedName>
</protein>
<evidence type="ECO:0000259" key="6">
    <source>
        <dbReference type="SMART" id="SM01217"/>
    </source>
</evidence>
<dbReference type="InterPro" id="IPR036881">
    <property type="entry name" value="Glyco_hydro_3_C_sf"/>
</dbReference>
<dbReference type="Pfam" id="PF01915">
    <property type="entry name" value="Glyco_hydro_3_C"/>
    <property type="match status" value="1"/>
</dbReference>
<keyword evidence="2 5" id="KW-0732">Signal</keyword>